<dbReference type="SUPFAM" id="SSF53067">
    <property type="entry name" value="Actin-like ATPase domain"/>
    <property type="match status" value="2"/>
</dbReference>
<keyword evidence="1" id="KW-0175">Coiled coil</keyword>
<keyword evidence="5" id="KW-1185">Reference proteome</keyword>
<dbReference type="AlphaFoldDB" id="A0A232M4J8"/>
<feature type="domain" description="RTG2 C-terminal" evidence="3">
    <location>
        <begin position="348"/>
        <end position="562"/>
    </location>
</feature>
<dbReference type="FunFam" id="3.30.420.150:FF:000007">
    <property type="entry name" value="Retrograde regulation protein 2"/>
    <property type="match status" value="1"/>
</dbReference>
<dbReference type="InterPro" id="IPR043129">
    <property type="entry name" value="ATPase_NBD"/>
</dbReference>
<dbReference type="PANTHER" id="PTHR30005">
    <property type="entry name" value="EXOPOLYPHOSPHATASE"/>
    <property type="match status" value="1"/>
</dbReference>
<sequence>MASTRDLPKENLHGVVDMGSNGIRFSISDLSQPTARIMPTIFQDRAGISLYDAQFSNPDGNRGPIPAGVIEDAITRLVRFKSTCEDFGVPPRNVHVLATEATRTASNADDFISKIKAATGWDTRMLLKEEEGRIGALGVASSFSAVEGLVMDLGGGSTQITWMIAKDGVVETSPKGSVSLPYGAVALMNRLAEARKQGSKAERELREEMKANIQSAYSSLEVPEPLLQAAHSRGGFDLYLCGGGFRGWGYLLMSQSKIHPYPIPIINGFRASAMDFHDTDAVLNITSTADSKIFRVSKRRASQVPAVAFLITVMAEALPSIHNIQFCQGGVREGFLYNSLEKDIRKQDPLIVATASYAPPSAGALYDLLISVLPSTSSPILSRQAPPSFTHSFLLALTHILFAHSCVTRESKPAAALYCTTTGIIASANNLSHLDRALLALVLSERWTGDLAPTEQAFQERLRQLVSMQEAWWCRYLGRVAALIGDIYPAGVVSETQWRIRFQAGWQQVVKKKQGTVDIIVLGIIVNHAVARAVNRDSLEDAIERIEKIGKKKNWIKAAERIQSRHTSGDYGIGVEVEIRGEM</sequence>
<accession>A0A232M4J8</accession>
<dbReference type="Pfam" id="PF23566">
    <property type="entry name" value="RTG2_C"/>
    <property type="match status" value="1"/>
</dbReference>
<feature type="domain" description="Ppx/GppA phosphatase N-terminal" evidence="2">
    <location>
        <begin position="35"/>
        <end position="342"/>
    </location>
</feature>
<dbReference type="InterPro" id="IPR050273">
    <property type="entry name" value="GppA/Ppx_hydrolase"/>
</dbReference>
<dbReference type="InterPro" id="IPR003695">
    <property type="entry name" value="Ppx_GppA_N"/>
</dbReference>
<dbReference type="Gene3D" id="3.30.420.40">
    <property type="match status" value="1"/>
</dbReference>
<dbReference type="Gene3D" id="3.30.420.150">
    <property type="entry name" value="Exopolyphosphatase. Domain 2"/>
    <property type="match status" value="1"/>
</dbReference>
<dbReference type="PANTHER" id="PTHR30005:SF0">
    <property type="entry name" value="RETROGRADE REGULATION PROTEIN 2"/>
    <property type="match status" value="1"/>
</dbReference>
<evidence type="ECO:0000256" key="1">
    <source>
        <dbReference type="SAM" id="Coils"/>
    </source>
</evidence>
<dbReference type="InterPro" id="IPR057512">
    <property type="entry name" value="RTG2_C"/>
</dbReference>
<dbReference type="Gene3D" id="1.10.3210.10">
    <property type="entry name" value="Hypothetical protein af1432"/>
    <property type="match status" value="1"/>
</dbReference>
<evidence type="ECO:0000313" key="5">
    <source>
        <dbReference type="Proteomes" id="UP000243515"/>
    </source>
</evidence>
<feature type="coiled-coil region" evidence="1">
    <location>
        <begin position="184"/>
        <end position="211"/>
    </location>
</feature>
<protein>
    <submittedName>
        <fullName evidence="4">Uncharacterized protein</fullName>
    </submittedName>
</protein>
<name>A0A232M4J8_9EURO</name>
<dbReference type="OrthoDB" id="2985014at2759"/>
<comment type="caution">
    <text evidence="4">The sequence shown here is derived from an EMBL/GenBank/DDBJ whole genome shotgun (WGS) entry which is preliminary data.</text>
</comment>
<evidence type="ECO:0000313" key="4">
    <source>
        <dbReference type="EMBL" id="OXV11296.1"/>
    </source>
</evidence>
<evidence type="ECO:0000259" key="2">
    <source>
        <dbReference type="Pfam" id="PF02541"/>
    </source>
</evidence>
<dbReference type="FunFam" id="3.30.420.40:FF:000191">
    <property type="entry name" value="Retrograde regulation protein 2"/>
    <property type="match status" value="1"/>
</dbReference>
<proteinExistence type="predicted"/>
<dbReference type="Pfam" id="PF02541">
    <property type="entry name" value="Ppx-GppA"/>
    <property type="match status" value="1"/>
</dbReference>
<gene>
    <name evidence="4" type="ORF">Egran_00940</name>
</gene>
<dbReference type="GO" id="GO:0006357">
    <property type="term" value="P:regulation of transcription by RNA polymerase II"/>
    <property type="evidence" value="ECO:0007669"/>
    <property type="project" value="TreeGrafter"/>
</dbReference>
<reference evidence="4 5" key="1">
    <citation type="journal article" date="2015" name="Environ. Microbiol.">
        <title>Metagenome sequence of Elaphomyces granulatus from sporocarp tissue reveals Ascomycota ectomycorrhizal fingerprints of genome expansion and a Proteobacteria-rich microbiome.</title>
        <authorList>
            <person name="Quandt C.A."/>
            <person name="Kohler A."/>
            <person name="Hesse C.N."/>
            <person name="Sharpton T.J."/>
            <person name="Martin F."/>
            <person name="Spatafora J.W."/>
        </authorList>
    </citation>
    <scope>NUCLEOTIDE SEQUENCE [LARGE SCALE GENOMIC DNA]</scope>
    <source>
        <strain evidence="4 5">OSC145934</strain>
    </source>
</reference>
<dbReference type="EMBL" id="NPHW01002519">
    <property type="protein sequence ID" value="OXV11296.1"/>
    <property type="molecule type" value="Genomic_DNA"/>
</dbReference>
<evidence type="ECO:0000259" key="3">
    <source>
        <dbReference type="Pfam" id="PF23566"/>
    </source>
</evidence>
<organism evidence="4 5">
    <name type="scientific">Elaphomyces granulatus</name>
    <dbReference type="NCBI Taxonomy" id="519963"/>
    <lineage>
        <taxon>Eukaryota</taxon>
        <taxon>Fungi</taxon>
        <taxon>Dikarya</taxon>
        <taxon>Ascomycota</taxon>
        <taxon>Pezizomycotina</taxon>
        <taxon>Eurotiomycetes</taxon>
        <taxon>Eurotiomycetidae</taxon>
        <taxon>Eurotiales</taxon>
        <taxon>Elaphomycetaceae</taxon>
        <taxon>Elaphomyces</taxon>
    </lineage>
</organism>
<dbReference type="Proteomes" id="UP000243515">
    <property type="component" value="Unassembled WGS sequence"/>
</dbReference>